<keyword evidence="1" id="KW-0175">Coiled coil</keyword>
<keyword evidence="2" id="KW-1133">Transmembrane helix</keyword>
<dbReference type="PATRIC" id="fig|1345695.10.peg.2274"/>
<evidence type="ECO:0000256" key="2">
    <source>
        <dbReference type="SAM" id="Phobius"/>
    </source>
</evidence>
<keyword evidence="2" id="KW-0812">Transmembrane</keyword>
<keyword evidence="4" id="KW-1185">Reference proteome</keyword>
<feature type="transmembrane region" description="Helical" evidence="2">
    <location>
        <begin position="54"/>
        <end position="71"/>
    </location>
</feature>
<dbReference type="Gene3D" id="1.20.5.340">
    <property type="match status" value="1"/>
</dbReference>
<gene>
    <name evidence="3" type="ORF">CLSA_c22900</name>
</gene>
<dbReference type="Pfam" id="PF10779">
    <property type="entry name" value="XhlA"/>
    <property type="match status" value="1"/>
</dbReference>
<name>U5MRM7_CLOSA</name>
<sequence length="78" mass="9178">MNDELVKDKLDTHERRLNNHSERLDKLEQDGRELKTELKNLCENLKSLTSMMKWFIATLVGALISFFFYAVQTGIFNK</sequence>
<dbReference type="eggNOG" id="ENOG503370Y">
    <property type="taxonomic scope" value="Bacteria"/>
</dbReference>
<dbReference type="Proteomes" id="UP000017118">
    <property type="component" value="Chromosome"/>
</dbReference>
<dbReference type="OrthoDB" id="1707681at2"/>
<organism evidence="3 4">
    <name type="scientific">Clostridium saccharobutylicum DSM 13864</name>
    <dbReference type="NCBI Taxonomy" id="1345695"/>
    <lineage>
        <taxon>Bacteria</taxon>
        <taxon>Bacillati</taxon>
        <taxon>Bacillota</taxon>
        <taxon>Clostridia</taxon>
        <taxon>Eubacteriales</taxon>
        <taxon>Clostridiaceae</taxon>
        <taxon>Clostridium</taxon>
    </lineage>
</organism>
<dbReference type="KEGG" id="csb:CLSA_c22900"/>
<dbReference type="RefSeq" id="WP_022746416.1">
    <property type="nucleotide sequence ID" value="NC_022571.1"/>
</dbReference>
<proteinExistence type="predicted"/>
<dbReference type="InterPro" id="IPR019715">
    <property type="entry name" value="Haemolysin_XhlA"/>
</dbReference>
<accession>U5MRM7</accession>
<dbReference type="EMBL" id="CP006721">
    <property type="protein sequence ID" value="AGX43265.1"/>
    <property type="molecule type" value="Genomic_DNA"/>
</dbReference>
<keyword evidence="2" id="KW-0472">Membrane</keyword>
<evidence type="ECO:0000256" key="1">
    <source>
        <dbReference type="SAM" id="Coils"/>
    </source>
</evidence>
<feature type="coiled-coil region" evidence="1">
    <location>
        <begin position="10"/>
        <end position="51"/>
    </location>
</feature>
<dbReference type="AlphaFoldDB" id="U5MRM7"/>
<evidence type="ECO:0000313" key="4">
    <source>
        <dbReference type="Proteomes" id="UP000017118"/>
    </source>
</evidence>
<dbReference type="SUPFAM" id="SSF57997">
    <property type="entry name" value="Tropomyosin"/>
    <property type="match status" value="1"/>
</dbReference>
<protein>
    <submittedName>
        <fullName evidence="3">Hemolysin XhlA</fullName>
    </submittedName>
</protein>
<evidence type="ECO:0000313" key="3">
    <source>
        <dbReference type="EMBL" id="AGX43265.1"/>
    </source>
</evidence>
<reference evidence="3 4" key="1">
    <citation type="journal article" date="2013" name="Genome Announc.">
        <title>Complete Genome Sequence of the Solvent Producer Clostridium saccharobutylicum NCP262 (DSM 13864).</title>
        <authorList>
            <person name="Poehlein A."/>
            <person name="Hartwich K."/>
            <person name="Krabben P."/>
            <person name="Ehrenreich A."/>
            <person name="Liebl W."/>
            <person name="Durre P."/>
            <person name="Gottschalk G."/>
            <person name="Daniel R."/>
        </authorList>
    </citation>
    <scope>NUCLEOTIDE SEQUENCE [LARGE SCALE GENOMIC DNA]</scope>
    <source>
        <strain evidence="3">DSM 13864</strain>
    </source>
</reference>
<dbReference type="GeneID" id="55474727"/>
<dbReference type="HOGENOM" id="CLU_191307_1_0_9"/>